<accession>A0A0D0A6X4</accession>
<feature type="domain" description="F-box" evidence="1">
    <location>
        <begin position="1"/>
        <end position="49"/>
    </location>
</feature>
<dbReference type="SMART" id="SM00256">
    <property type="entry name" value="FBOX"/>
    <property type="match status" value="1"/>
</dbReference>
<evidence type="ECO:0000313" key="2">
    <source>
        <dbReference type="EMBL" id="KIK30202.1"/>
    </source>
</evidence>
<dbReference type="EMBL" id="KN833687">
    <property type="protein sequence ID" value="KIK30202.1"/>
    <property type="molecule type" value="Genomic_DNA"/>
</dbReference>
<proteinExistence type="predicted"/>
<gene>
    <name evidence="2" type="ORF">PISMIDRAFT_87662</name>
</gene>
<dbReference type="OrthoDB" id="3219396at2759"/>
<dbReference type="Proteomes" id="UP000054018">
    <property type="component" value="Unassembled WGS sequence"/>
</dbReference>
<reference evidence="2 3" key="1">
    <citation type="submission" date="2014-04" db="EMBL/GenBank/DDBJ databases">
        <authorList>
            <consortium name="DOE Joint Genome Institute"/>
            <person name="Kuo A."/>
            <person name="Kohler A."/>
            <person name="Costa M.D."/>
            <person name="Nagy L.G."/>
            <person name="Floudas D."/>
            <person name="Copeland A."/>
            <person name="Barry K.W."/>
            <person name="Cichocki N."/>
            <person name="Veneault-Fourrey C."/>
            <person name="LaButti K."/>
            <person name="Lindquist E.A."/>
            <person name="Lipzen A."/>
            <person name="Lundell T."/>
            <person name="Morin E."/>
            <person name="Murat C."/>
            <person name="Sun H."/>
            <person name="Tunlid A."/>
            <person name="Henrissat B."/>
            <person name="Grigoriev I.V."/>
            <person name="Hibbett D.S."/>
            <person name="Martin F."/>
            <person name="Nordberg H.P."/>
            <person name="Cantor M.N."/>
            <person name="Hua S.X."/>
        </authorList>
    </citation>
    <scope>NUCLEOTIDE SEQUENCE [LARGE SCALE GENOMIC DNA]</scope>
    <source>
        <strain evidence="2 3">441</strain>
    </source>
</reference>
<dbReference type="PROSITE" id="PS50181">
    <property type="entry name" value="FBOX"/>
    <property type="match status" value="1"/>
</dbReference>
<keyword evidence="3" id="KW-1185">Reference proteome</keyword>
<reference evidence="3" key="2">
    <citation type="submission" date="2015-01" db="EMBL/GenBank/DDBJ databases">
        <title>Evolutionary Origins and Diversification of the Mycorrhizal Mutualists.</title>
        <authorList>
            <consortium name="DOE Joint Genome Institute"/>
            <consortium name="Mycorrhizal Genomics Consortium"/>
            <person name="Kohler A."/>
            <person name="Kuo A."/>
            <person name="Nagy L.G."/>
            <person name="Floudas D."/>
            <person name="Copeland A."/>
            <person name="Barry K.W."/>
            <person name="Cichocki N."/>
            <person name="Veneault-Fourrey C."/>
            <person name="LaButti K."/>
            <person name="Lindquist E.A."/>
            <person name="Lipzen A."/>
            <person name="Lundell T."/>
            <person name="Morin E."/>
            <person name="Murat C."/>
            <person name="Riley R."/>
            <person name="Ohm R."/>
            <person name="Sun H."/>
            <person name="Tunlid A."/>
            <person name="Henrissat B."/>
            <person name="Grigoriev I.V."/>
            <person name="Hibbett D.S."/>
            <person name="Martin F."/>
        </authorList>
    </citation>
    <scope>NUCLEOTIDE SEQUENCE [LARGE SCALE GENOMIC DNA]</scope>
    <source>
        <strain evidence="3">441</strain>
    </source>
</reference>
<dbReference type="AlphaFoldDB" id="A0A0D0A6X4"/>
<organism evidence="2 3">
    <name type="scientific">Pisolithus microcarpus 441</name>
    <dbReference type="NCBI Taxonomy" id="765257"/>
    <lineage>
        <taxon>Eukaryota</taxon>
        <taxon>Fungi</taxon>
        <taxon>Dikarya</taxon>
        <taxon>Basidiomycota</taxon>
        <taxon>Agaricomycotina</taxon>
        <taxon>Agaricomycetes</taxon>
        <taxon>Agaricomycetidae</taxon>
        <taxon>Boletales</taxon>
        <taxon>Sclerodermatineae</taxon>
        <taxon>Pisolithaceae</taxon>
        <taxon>Pisolithus</taxon>
    </lineage>
</organism>
<evidence type="ECO:0000259" key="1">
    <source>
        <dbReference type="PROSITE" id="PS50181"/>
    </source>
</evidence>
<dbReference type="Gene3D" id="1.20.1280.50">
    <property type="match status" value="1"/>
</dbReference>
<sequence length="241" mass="27550">MFVDLPQETLLHILSFLDLPDLAALARVNRQLASLTADPVLHSTRLRVITPSRVDHSLFGRSPQGIFLRPTVQELVQRGVMRGLHIERRWRTGGYLYSPHWVKQYENGLRLNQQHTRVVLSTHLRNRPHVSYALKSLHYSHVLPDAESSTLSISRTLLPVVHQLKWSLQKDRMARIIRGSMCGMMASGIGTKGTSQSRAGRFGAWIECHGRNIFGESERLRLALCPDVRKMIQFYEKMAPK</sequence>
<protein>
    <recommendedName>
        <fullName evidence="1">F-box domain-containing protein</fullName>
    </recommendedName>
</protein>
<name>A0A0D0A6X4_9AGAM</name>
<dbReference type="SUPFAM" id="SSF81383">
    <property type="entry name" value="F-box domain"/>
    <property type="match status" value="1"/>
</dbReference>
<dbReference type="STRING" id="765257.A0A0D0A6X4"/>
<dbReference type="Pfam" id="PF12937">
    <property type="entry name" value="F-box-like"/>
    <property type="match status" value="1"/>
</dbReference>
<evidence type="ECO:0000313" key="3">
    <source>
        <dbReference type="Proteomes" id="UP000054018"/>
    </source>
</evidence>
<dbReference type="InterPro" id="IPR001810">
    <property type="entry name" value="F-box_dom"/>
</dbReference>
<dbReference type="InterPro" id="IPR036047">
    <property type="entry name" value="F-box-like_dom_sf"/>
</dbReference>
<dbReference type="HOGENOM" id="CLU_104287_0_0_1"/>
<dbReference type="CDD" id="cd09917">
    <property type="entry name" value="F-box_SF"/>
    <property type="match status" value="1"/>
</dbReference>